<dbReference type="FunFam" id="3.10.50.10:FF:000003">
    <property type="entry name" value="Class V chitinase CHIT5b"/>
    <property type="match status" value="1"/>
</dbReference>
<dbReference type="SMART" id="SM00636">
    <property type="entry name" value="Glyco_18"/>
    <property type="match status" value="1"/>
</dbReference>
<dbReference type="GO" id="GO:0005576">
    <property type="term" value="C:extracellular region"/>
    <property type="evidence" value="ECO:0007669"/>
    <property type="project" value="TreeGrafter"/>
</dbReference>
<accession>A0A7J7HTX0</accession>
<dbReference type="GO" id="GO:0004568">
    <property type="term" value="F:chitinase activity"/>
    <property type="evidence" value="ECO:0007669"/>
    <property type="project" value="TreeGrafter"/>
</dbReference>
<evidence type="ECO:0000256" key="1">
    <source>
        <dbReference type="ARBA" id="ARBA00008682"/>
    </source>
</evidence>
<dbReference type="AlphaFoldDB" id="A0A7J7HTX0"/>
<feature type="domain" description="GH18" evidence="7">
    <location>
        <begin position="205"/>
        <end position="551"/>
    </location>
</feature>
<evidence type="ECO:0000256" key="5">
    <source>
        <dbReference type="ARBA" id="ARBA00023295"/>
    </source>
</evidence>
<dbReference type="GO" id="GO:0006032">
    <property type="term" value="P:chitin catabolic process"/>
    <property type="evidence" value="ECO:0007669"/>
    <property type="project" value="TreeGrafter"/>
</dbReference>
<dbReference type="InterPro" id="IPR017853">
    <property type="entry name" value="GH"/>
</dbReference>
<dbReference type="Pfam" id="PF00704">
    <property type="entry name" value="Glyco_hydro_18"/>
    <property type="match status" value="1"/>
</dbReference>
<dbReference type="InterPro" id="IPR029070">
    <property type="entry name" value="Chitinase_insertion_sf"/>
</dbReference>
<dbReference type="EMBL" id="JACBKZ010000002">
    <property type="protein sequence ID" value="KAF5956282.1"/>
    <property type="molecule type" value="Genomic_DNA"/>
</dbReference>
<dbReference type="SUPFAM" id="SSF54556">
    <property type="entry name" value="Chitinase insertion domain"/>
    <property type="match status" value="1"/>
</dbReference>
<protein>
    <recommendedName>
        <fullName evidence="7">GH18 domain-containing protein</fullName>
    </recommendedName>
</protein>
<evidence type="ECO:0000259" key="7">
    <source>
        <dbReference type="PROSITE" id="PS51910"/>
    </source>
</evidence>
<dbReference type="GO" id="GO:0008061">
    <property type="term" value="F:chitin binding"/>
    <property type="evidence" value="ECO:0007669"/>
    <property type="project" value="InterPro"/>
</dbReference>
<name>A0A7J7HTX0_CAMSI</name>
<dbReference type="Gene3D" id="3.20.20.80">
    <property type="entry name" value="Glycosidases"/>
    <property type="match status" value="1"/>
</dbReference>
<evidence type="ECO:0000313" key="8">
    <source>
        <dbReference type="EMBL" id="KAF5956282.1"/>
    </source>
</evidence>
<dbReference type="InterPro" id="IPR001579">
    <property type="entry name" value="Glyco_hydro_18_chit_AS"/>
</dbReference>
<keyword evidence="4" id="KW-0325">Glycoprotein</keyword>
<evidence type="ECO:0000256" key="6">
    <source>
        <dbReference type="RuleBase" id="RU000489"/>
    </source>
</evidence>
<proteinExistence type="inferred from homology"/>
<reference evidence="9" key="1">
    <citation type="journal article" date="2020" name="Nat. Commun.">
        <title>Genome assembly of wild tea tree DASZ reveals pedigree and selection history of tea varieties.</title>
        <authorList>
            <person name="Zhang W."/>
            <person name="Zhang Y."/>
            <person name="Qiu H."/>
            <person name="Guo Y."/>
            <person name="Wan H."/>
            <person name="Zhang X."/>
            <person name="Scossa F."/>
            <person name="Alseekh S."/>
            <person name="Zhang Q."/>
            <person name="Wang P."/>
            <person name="Xu L."/>
            <person name="Schmidt M.H."/>
            <person name="Jia X."/>
            <person name="Li D."/>
            <person name="Zhu A."/>
            <person name="Guo F."/>
            <person name="Chen W."/>
            <person name="Ni D."/>
            <person name="Usadel B."/>
            <person name="Fernie A.R."/>
            <person name="Wen W."/>
        </authorList>
    </citation>
    <scope>NUCLEOTIDE SEQUENCE [LARGE SCALE GENOMIC DNA]</scope>
    <source>
        <strain evidence="9">cv. G240</strain>
    </source>
</reference>
<dbReference type="Proteomes" id="UP000593564">
    <property type="component" value="Unassembled WGS sequence"/>
</dbReference>
<dbReference type="GO" id="GO:0005975">
    <property type="term" value="P:carbohydrate metabolic process"/>
    <property type="evidence" value="ECO:0007669"/>
    <property type="project" value="InterPro"/>
</dbReference>
<reference evidence="8 9" key="2">
    <citation type="submission" date="2020-07" db="EMBL/GenBank/DDBJ databases">
        <title>Genome assembly of wild tea tree DASZ reveals pedigree and selection history of tea varieties.</title>
        <authorList>
            <person name="Zhang W."/>
        </authorList>
    </citation>
    <scope>NUCLEOTIDE SEQUENCE [LARGE SCALE GENOMIC DNA]</scope>
    <source>
        <strain evidence="9">cv. G240</strain>
        <tissue evidence="8">Leaf</tissue>
    </source>
</reference>
<dbReference type="Gene3D" id="3.10.50.10">
    <property type="match status" value="1"/>
</dbReference>
<comment type="caution">
    <text evidence="8">The sequence shown here is derived from an EMBL/GenBank/DDBJ whole genome shotgun (WGS) entry which is preliminary data.</text>
</comment>
<keyword evidence="3 6" id="KW-0378">Hydrolase</keyword>
<gene>
    <name evidence="8" type="ORF">HYC85_003507</name>
</gene>
<dbReference type="PROSITE" id="PS51910">
    <property type="entry name" value="GH18_2"/>
    <property type="match status" value="1"/>
</dbReference>
<evidence type="ECO:0000256" key="4">
    <source>
        <dbReference type="ARBA" id="ARBA00023180"/>
    </source>
</evidence>
<dbReference type="SUPFAM" id="SSF51445">
    <property type="entry name" value="(Trans)glycosidases"/>
    <property type="match status" value="1"/>
</dbReference>
<dbReference type="InterPro" id="IPR001223">
    <property type="entry name" value="Glyco_hydro18_cat"/>
</dbReference>
<dbReference type="PANTHER" id="PTHR11177">
    <property type="entry name" value="CHITINASE"/>
    <property type="match status" value="1"/>
</dbReference>
<organism evidence="8 9">
    <name type="scientific">Camellia sinensis</name>
    <name type="common">Tea plant</name>
    <name type="synonym">Thea sinensis</name>
    <dbReference type="NCBI Taxonomy" id="4442"/>
    <lineage>
        <taxon>Eukaryota</taxon>
        <taxon>Viridiplantae</taxon>
        <taxon>Streptophyta</taxon>
        <taxon>Embryophyta</taxon>
        <taxon>Tracheophyta</taxon>
        <taxon>Spermatophyta</taxon>
        <taxon>Magnoliopsida</taxon>
        <taxon>eudicotyledons</taxon>
        <taxon>Gunneridae</taxon>
        <taxon>Pentapetalae</taxon>
        <taxon>asterids</taxon>
        <taxon>Ericales</taxon>
        <taxon>Theaceae</taxon>
        <taxon>Camellia</taxon>
    </lineage>
</organism>
<dbReference type="PROSITE" id="PS01095">
    <property type="entry name" value="GH18_1"/>
    <property type="match status" value="1"/>
</dbReference>
<dbReference type="InterPro" id="IPR050314">
    <property type="entry name" value="Glycosyl_Hydrlase_18"/>
</dbReference>
<sequence length="551" mass="60284">MTSEFCQRGATVDTPFLTYLKTQTSPVERSVILHIVLVQKFQSLGCEPCLQTSGLFRALPRFANQALFSLFSLSEGRERSRRSSLSGRRLRFVGHWGLRDQLRGPTPPPVLNSPFSGPQAARFGSIPCIGCHVSMFRDCFVSYFSAGITCLCSTFHALPCLVKVAYYALGSVLGQPGAIYSAGALQLVTKRTVCCAMASTSPSQAVKGGYWPSWASDFPPSAIDTTLFTHIYYAFLSPNNATFKFDISDSTASMLLNFTSTLHAKNPPVKTIFSVGGGGEGPVIFSNMASTGQSRRSFIESSIEVARKFGFDGVDLDWEFPQNPKDMENLGQLLHEWRAKVHQEAKATGRTPLLLTAAVYFSVDFFLSDVQRSYPVGSVKKNLDWINVMCYDYHGSWDTSATGAQAALFDPNSNISTSYGLRSWIKAGLPPSKLIMGLPLYGRTWQLKDPRSHGVGAPAVAVGPGSDGVLTYSEVEAFNRANNATVVYDGVTVSTYSVAGTSWIGYDDARSTTVKIKFAQVLKLRGYFFWAVNGDHNWKISTQGRVISNVK</sequence>
<evidence type="ECO:0000313" key="9">
    <source>
        <dbReference type="Proteomes" id="UP000593564"/>
    </source>
</evidence>
<evidence type="ECO:0000256" key="3">
    <source>
        <dbReference type="ARBA" id="ARBA00022801"/>
    </source>
</evidence>
<dbReference type="CDD" id="cd02879">
    <property type="entry name" value="GH18_plant_chitinase_class_V"/>
    <property type="match status" value="1"/>
</dbReference>
<keyword evidence="9" id="KW-1185">Reference proteome</keyword>
<dbReference type="InterPro" id="IPR011583">
    <property type="entry name" value="Chitinase_II/V-like_cat"/>
</dbReference>
<evidence type="ECO:0000256" key="2">
    <source>
        <dbReference type="ARBA" id="ARBA00022729"/>
    </source>
</evidence>
<comment type="similarity">
    <text evidence="1">Belongs to the glycosyl hydrolase 18 family. Chitinase class V subfamily.</text>
</comment>
<keyword evidence="5 6" id="KW-0326">Glycosidase</keyword>
<keyword evidence="2" id="KW-0732">Signal</keyword>
<dbReference type="PANTHER" id="PTHR11177:SF396">
    <property type="entry name" value="NOD FACTOR HYDROLASE PROTEIN 1"/>
    <property type="match status" value="1"/>
</dbReference>